<reference evidence="1" key="1">
    <citation type="submission" date="2018-02" db="EMBL/GenBank/DDBJ databases">
        <title>Rhizophora mucronata_Transcriptome.</title>
        <authorList>
            <person name="Meera S.P."/>
            <person name="Sreeshan A."/>
            <person name="Augustine A."/>
        </authorList>
    </citation>
    <scope>NUCLEOTIDE SEQUENCE</scope>
    <source>
        <tissue evidence="1">Leaf</tissue>
    </source>
</reference>
<dbReference type="EMBL" id="GGEC01084890">
    <property type="protein sequence ID" value="MBX65374.1"/>
    <property type="molecule type" value="Transcribed_RNA"/>
</dbReference>
<proteinExistence type="predicted"/>
<accession>A0A2P2QEP1</accession>
<evidence type="ECO:0000313" key="1">
    <source>
        <dbReference type="EMBL" id="MBX65374.1"/>
    </source>
</evidence>
<protein>
    <submittedName>
        <fullName evidence="1">Uncharacterized protein</fullName>
    </submittedName>
</protein>
<name>A0A2P2QEP1_RHIMU</name>
<sequence length="33" mass="3891">MVANLAWKMPIRNPLLNYLKKLFSISNLHCIFT</sequence>
<organism evidence="1">
    <name type="scientific">Rhizophora mucronata</name>
    <name type="common">Asiatic mangrove</name>
    <dbReference type="NCBI Taxonomy" id="61149"/>
    <lineage>
        <taxon>Eukaryota</taxon>
        <taxon>Viridiplantae</taxon>
        <taxon>Streptophyta</taxon>
        <taxon>Embryophyta</taxon>
        <taxon>Tracheophyta</taxon>
        <taxon>Spermatophyta</taxon>
        <taxon>Magnoliopsida</taxon>
        <taxon>eudicotyledons</taxon>
        <taxon>Gunneridae</taxon>
        <taxon>Pentapetalae</taxon>
        <taxon>rosids</taxon>
        <taxon>fabids</taxon>
        <taxon>Malpighiales</taxon>
        <taxon>Rhizophoraceae</taxon>
        <taxon>Rhizophora</taxon>
    </lineage>
</organism>
<dbReference type="AlphaFoldDB" id="A0A2P2QEP1"/>